<evidence type="ECO:0000256" key="7">
    <source>
        <dbReference type="ARBA" id="ARBA00023136"/>
    </source>
</evidence>
<dbReference type="InterPro" id="IPR015683">
    <property type="entry name" value="Ionotropic_Glu_rcpt"/>
</dbReference>
<dbReference type="EMBL" id="MRZV01000492">
    <property type="protein sequence ID" value="PIK48932.1"/>
    <property type="molecule type" value="Genomic_DNA"/>
</dbReference>
<feature type="transmembrane region" description="Helical" evidence="14">
    <location>
        <begin position="561"/>
        <end position="582"/>
    </location>
</feature>
<evidence type="ECO:0000256" key="11">
    <source>
        <dbReference type="ARBA" id="ARBA00023286"/>
    </source>
</evidence>
<evidence type="ECO:0000256" key="9">
    <source>
        <dbReference type="ARBA" id="ARBA00023180"/>
    </source>
</evidence>
<dbReference type="InterPro" id="IPR001320">
    <property type="entry name" value="Iontro_rcpt_C"/>
</dbReference>
<dbReference type="SUPFAM" id="SSF53822">
    <property type="entry name" value="Periplasmic binding protein-like I"/>
    <property type="match status" value="1"/>
</dbReference>
<dbReference type="InterPro" id="IPR019594">
    <property type="entry name" value="Glu/Gly-bd"/>
</dbReference>
<keyword evidence="10" id="KW-0628">Postsynaptic cell membrane</keyword>
<keyword evidence="8 18" id="KW-0675">Receptor</keyword>
<feature type="signal peptide" evidence="15">
    <location>
        <begin position="1"/>
        <end position="21"/>
    </location>
</feature>
<evidence type="ECO:0000259" key="17">
    <source>
        <dbReference type="SMART" id="SM00918"/>
    </source>
</evidence>
<dbReference type="Pfam" id="PF01094">
    <property type="entry name" value="ANF_receptor"/>
    <property type="match status" value="1"/>
</dbReference>
<dbReference type="Gene3D" id="1.10.287.70">
    <property type="match status" value="1"/>
</dbReference>
<feature type="domain" description="Ionotropic glutamate receptor C-terminal" evidence="16">
    <location>
        <begin position="436"/>
        <end position="804"/>
    </location>
</feature>
<evidence type="ECO:0000256" key="13">
    <source>
        <dbReference type="ARBA" id="ARBA00034100"/>
    </source>
</evidence>
<dbReference type="InterPro" id="IPR001828">
    <property type="entry name" value="ANF_lig-bd_rcpt"/>
</dbReference>
<dbReference type="InterPro" id="IPR028082">
    <property type="entry name" value="Peripla_BP_I"/>
</dbReference>
<evidence type="ECO:0000256" key="10">
    <source>
        <dbReference type="ARBA" id="ARBA00023257"/>
    </source>
</evidence>
<gene>
    <name evidence="18" type="ORF">BSL78_14201</name>
</gene>
<dbReference type="SUPFAM" id="SSF53850">
    <property type="entry name" value="Periplasmic binding protein-like II"/>
    <property type="match status" value="1"/>
</dbReference>
<dbReference type="STRING" id="307972.A0A2G8KLP4"/>
<evidence type="ECO:0000256" key="4">
    <source>
        <dbReference type="ARBA" id="ARBA00022989"/>
    </source>
</evidence>
<feature type="transmembrane region" description="Helical" evidence="14">
    <location>
        <begin position="830"/>
        <end position="855"/>
    </location>
</feature>
<dbReference type="Gene3D" id="3.40.50.2300">
    <property type="match status" value="2"/>
</dbReference>
<evidence type="ECO:0000256" key="14">
    <source>
        <dbReference type="SAM" id="Phobius"/>
    </source>
</evidence>
<keyword evidence="2" id="KW-0813">Transport</keyword>
<evidence type="ECO:0000313" key="19">
    <source>
        <dbReference type="Proteomes" id="UP000230750"/>
    </source>
</evidence>
<name>A0A2G8KLP4_STIJA</name>
<keyword evidence="4 14" id="KW-1133">Transmembrane helix</keyword>
<keyword evidence="12" id="KW-0407">Ion channel</keyword>
<keyword evidence="19" id="KW-1185">Reference proteome</keyword>
<feature type="transmembrane region" description="Helical" evidence="14">
    <location>
        <begin position="631"/>
        <end position="653"/>
    </location>
</feature>
<keyword evidence="15" id="KW-0732">Signal</keyword>
<evidence type="ECO:0000256" key="6">
    <source>
        <dbReference type="ARBA" id="ARBA00023065"/>
    </source>
</evidence>
<comment type="subcellular location">
    <subcellularLocation>
        <location evidence="1">Membrane</location>
        <topology evidence="1">Multi-pass membrane protein</topology>
    </subcellularLocation>
    <subcellularLocation>
        <location evidence="13">Postsynaptic cell membrane</location>
    </subcellularLocation>
</comment>
<proteinExistence type="predicted"/>
<evidence type="ECO:0000256" key="3">
    <source>
        <dbReference type="ARBA" id="ARBA00022692"/>
    </source>
</evidence>
<evidence type="ECO:0000259" key="16">
    <source>
        <dbReference type="SMART" id="SM00079"/>
    </source>
</evidence>
<keyword evidence="11" id="KW-1071">Ligand-gated ion channel</keyword>
<dbReference type="SMART" id="SM00918">
    <property type="entry name" value="Lig_chan-Glu_bd"/>
    <property type="match status" value="1"/>
</dbReference>
<dbReference type="SMART" id="SM00079">
    <property type="entry name" value="PBPe"/>
    <property type="match status" value="1"/>
</dbReference>
<evidence type="ECO:0000256" key="2">
    <source>
        <dbReference type="ARBA" id="ARBA00022448"/>
    </source>
</evidence>
<dbReference type="GO" id="GO:0015276">
    <property type="term" value="F:ligand-gated monoatomic ion channel activity"/>
    <property type="evidence" value="ECO:0007669"/>
    <property type="project" value="InterPro"/>
</dbReference>
<accession>A0A2G8KLP4</accession>
<keyword evidence="6" id="KW-0406">Ion transport</keyword>
<keyword evidence="7 14" id="KW-0472">Membrane</keyword>
<dbReference type="Pfam" id="PF10613">
    <property type="entry name" value="Lig_chan-Glu_bd"/>
    <property type="match status" value="1"/>
</dbReference>
<evidence type="ECO:0000256" key="8">
    <source>
        <dbReference type="ARBA" id="ARBA00023170"/>
    </source>
</evidence>
<protein>
    <submittedName>
        <fullName evidence="18">Putative glutamate receptor 2</fullName>
    </submittedName>
</protein>
<dbReference type="Pfam" id="PF00060">
    <property type="entry name" value="Lig_chan"/>
    <property type="match status" value="1"/>
</dbReference>
<sequence length="892" mass="102631">MIQRGWSCLFLITVLLTSVASENIKIVSMYGKFTAANDLYKEIMIDASTFVNDGNILATGDQINLIHNNALEDSSYYNRWLFHSVFQICNDMRNTGASALIIPNDFCADDCDDVGGIIGDAYSPVLALDQADDSGAFKMVPKLDDVEEMLTEVISHFKWESFIFIHEGGVAYDLVERFSAKGLQYGWNLVPIELDTGNFYEQSQYIKSNVIKNILMYATNEDVLVEVVDTAFETELLSNGWHWIFGNFNPPITQQFLEQKYRHNMAFLTRFKVDSNDLLYYTSIQSPIKDWPFRQRAAYDAVVAVAKAIKMHKDAKGVLPQSVETCNMESKSTLEEYLKQVNFRGASGDVSFDDNGDRVNYTVTMYSGKDKYTENVAGIFAQDVRNWEKASGEKWPGKPGKRMYVKPFRQSSAAYIKILMVTEPPFFMDHGEEARRYRVPVNSNNQAEDEDSYLGISWELLKEVEKVFTEDMEIPFEYRIFTMNRGQYGNLDLSTGEWDGAIREIIDGDADVVMGALVVNDAREKDIDFTTPWHVSYTKLLLLHPTFTFEYPFAMFYPLNVASWFALLGAFLVISILVWLLGRHDKYEWRGRAKRGVASEEDGQTFTLPEAFAFALSTGFWQGYTKGPKSWALRILTVFWCWFTICMTFLYLWNLNTVLKFSKTALKIQDQHDLLMQDQFEFGVVRDSPSFDLYRYGNAYDREIFDRILNSELDLIEYRIEDAVLRMRRQWDGHFTLLGEEKILEYASRRRPCQLYVTAKTLGNMTFAFATASGSPLRDQFTRAINILRNRGVIDDIVNRQYSSNLECAKTGIFKESAKKSFTVHDMQGVYYMMFLGIGGSLIVFVLEGLYYLLWFKDRPSSSSRVTKKRIMNSRNRNAKWTERQMIGTGAR</sequence>
<evidence type="ECO:0000256" key="1">
    <source>
        <dbReference type="ARBA" id="ARBA00004141"/>
    </source>
</evidence>
<feature type="domain" description="Ionotropic glutamate receptor L-glutamate and glycine-binding" evidence="17">
    <location>
        <begin position="440"/>
        <end position="507"/>
    </location>
</feature>
<dbReference type="AlphaFoldDB" id="A0A2G8KLP4"/>
<feature type="chain" id="PRO_5013815869" evidence="15">
    <location>
        <begin position="22"/>
        <end position="892"/>
    </location>
</feature>
<dbReference type="Proteomes" id="UP000230750">
    <property type="component" value="Unassembled WGS sequence"/>
</dbReference>
<keyword evidence="3 14" id="KW-0812">Transmembrane</keyword>
<evidence type="ECO:0000256" key="15">
    <source>
        <dbReference type="SAM" id="SignalP"/>
    </source>
</evidence>
<dbReference type="Gene3D" id="3.40.190.10">
    <property type="entry name" value="Periplasmic binding protein-like II"/>
    <property type="match status" value="1"/>
</dbReference>
<reference evidence="18 19" key="1">
    <citation type="journal article" date="2017" name="PLoS Biol.">
        <title>The sea cucumber genome provides insights into morphological evolution and visceral regeneration.</title>
        <authorList>
            <person name="Zhang X."/>
            <person name="Sun L."/>
            <person name="Yuan J."/>
            <person name="Sun Y."/>
            <person name="Gao Y."/>
            <person name="Zhang L."/>
            <person name="Li S."/>
            <person name="Dai H."/>
            <person name="Hamel J.F."/>
            <person name="Liu C."/>
            <person name="Yu Y."/>
            <person name="Liu S."/>
            <person name="Lin W."/>
            <person name="Guo K."/>
            <person name="Jin S."/>
            <person name="Xu P."/>
            <person name="Storey K.B."/>
            <person name="Huan P."/>
            <person name="Zhang T."/>
            <person name="Zhou Y."/>
            <person name="Zhang J."/>
            <person name="Lin C."/>
            <person name="Li X."/>
            <person name="Xing L."/>
            <person name="Huo D."/>
            <person name="Sun M."/>
            <person name="Wang L."/>
            <person name="Mercier A."/>
            <person name="Li F."/>
            <person name="Yang H."/>
            <person name="Xiang J."/>
        </authorList>
    </citation>
    <scope>NUCLEOTIDE SEQUENCE [LARGE SCALE GENOMIC DNA]</scope>
    <source>
        <strain evidence="18">Shaxun</strain>
        <tissue evidence="18">Muscle</tissue>
    </source>
</reference>
<evidence type="ECO:0000256" key="5">
    <source>
        <dbReference type="ARBA" id="ARBA00023018"/>
    </source>
</evidence>
<organism evidence="18 19">
    <name type="scientific">Stichopus japonicus</name>
    <name type="common">Sea cucumber</name>
    <dbReference type="NCBI Taxonomy" id="307972"/>
    <lineage>
        <taxon>Eukaryota</taxon>
        <taxon>Metazoa</taxon>
        <taxon>Echinodermata</taxon>
        <taxon>Eleutherozoa</taxon>
        <taxon>Echinozoa</taxon>
        <taxon>Holothuroidea</taxon>
        <taxon>Aspidochirotacea</taxon>
        <taxon>Aspidochirotida</taxon>
        <taxon>Stichopodidae</taxon>
        <taxon>Apostichopus</taxon>
    </lineage>
</organism>
<dbReference type="PANTHER" id="PTHR18966">
    <property type="entry name" value="IONOTROPIC GLUTAMATE RECEPTOR"/>
    <property type="match status" value="1"/>
</dbReference>
<evidence type="ECO:0000256" key="12">
    <source>
        <dbReference type="ARBA" id="ARBA00023303"/>
    </source>
</evidence>
<keyword evidence="9" id="KW-0325">Glycoprotein</keyword>
<keyword evidence="5" id="KW-0770">Synapse</keyword>
<dbReference type="OrthoDB" id="5984008at2759"/>
<evidence type="ECO:0000313" key="18">
    <source>
        <dbReference type="EMBL" id="PIK48932.1"/>
    </source>
</evidence>
<comment type="caution">
    <text evidence="18">The sequence shown here is derived from an EMBL/GenBank/DDBJ whole genome shotgun (WGS) entry which is preliminary data.</text>
</comment>
<dbReference type="GO" id="GO:0045211">
    <property type="term" value="C:postsynaptic membrane"/>
    <property type="evidence" value="ECO:0007669"/>
    <property type="project" value="UniProtKB-SubCell"/>
</dbReference>